<gene>
    <name evidence="2" type="ORF">SAMN02910265_02462</name>
</gene>
<dbReference type="InterPro" id="IPR001466">
    <property type="entry name" value="Beta-lactam-related"/>
</dbReference>
<dbReference type="EMBL" id="FNWV01000009">
    <property type="protein sequence ID" value="SEH74753.1"/>
    <property type="molecule type" value="Genomic_DNA"/>
</dbReference>
<organism evidence="2 3">
    <name type="scientific">Ruminococcus flavefaciens</name>
    <dbReference type="NCBI Taxonomy" id="1265"/>
    <lineage>
        <taxon>Bacteria</taxon>
        <taxon>Bacillati</taxon>
        <taxon>Bacillota</taxon>
        <taxon>Clostridia</taxon>
        <taxon>Eubacteriales</taxon>
        <taxon>Oscillospiraceae</taxon>
        <taxon>Ruminococcus</taxon>
    </lineage>
</organism>
<proteinExistence type="predicted"/>
<dbReference type="SUPFAM" id="SSF56601">
    <property type="entry name" value="beta-lactamase/transpeptidase-like"/>
    <property type="match status" value="1"/>
</dbReference>
<dbReference type="Pfam" id="PF00144">
    <property type="entry name" value="Beta-lactamase"/>
    <property type="match status" value="1"/>
</dbReference>
<evidence type="ECO:0000313" key="3">
    <source>
        <dbReference type="Proteomes" id="UP000183190"/>
    </source>
</evidence>
<dbReference type="RefSeq" id="WP_074717838.1">
    <property type="nucleotide sequence ID" value="NZ_FNWV01000009.1"/>
</dbReference>
<feature type="domain" description="Beta-lactamase-related" evidence="1">
    <location>
        <begin position="23"/>
        <end position="312"/>
    </location>
</feature>
<dbReference type="InterPro" id="IPR012338">
    <property type="entry name" value="Beta-lactam/transpept-like"/>
</dbReference>
<dbReference type="AlphaFoldDB" id="A0A1H6KGR2"/>
<evidence type="ECO:0000313" key="2">
    <source>
        <dbReference type="EMBL" id="SEH74753.1"/>
    </source>
</evidence>
<accession>A0A1H6KGR2</accession>
<dbReference type="InterPro" id="IPR050789">
    <property type="entry name" value="Diverse_Enzym_Activities"/>
</dbReference>
<reference evidence="2 3" key="1">
    <citation type="submission" date="2016-10" db="EMBL/GenBank/DDBJ databases">
        <authorList>
            <person name="de Groot N.N."/>
        </authorList>
    </citation>
    <scope>NUCLEOTIDE SEQUENCE [LARGE SCALE GENOMIC DNA]</scope>
    <source>
        <strain evidence="2 3">YAD2003</strain>
    </source>
</reference>
<dbReference type="Proteomes" id="UP000183190">
    <property type="component" value="Unassembled WGS sequence"/>
</dbReference>
<dbReference type="PANTHER" id="PTHR43283">
    <property type="entry name" value="BETA-LACTAMASE-RELATED"/>
    <property type="match status" value="1"/>
</dbReference>
<name>A0A1H6KGR2_RUMFL</name>
<protein>
    <submittedName>
        <fullName evidence="2">CubicO group peptidase, beta-lactamase class C family</fullName>
    </submittedName>
</protein>
<dbReference type="PANTHER" id="PTHR43283:SF7">
    <property type="entry name" value="BETA-LACTAMASE-RELATED DOMAIN-CONTAINING PROTEIN"/>
    <property type="match status" value="1"/>
</dbReference>
<sequence>MTKDELHRYIEESKGNENNICQICAYKDGQIVYSDTWHDYKKDDCVHIMSATKSIMALLIGIALDKGQIGSIDDKVLDYFPDYKVKRGEKTIYDVTIKHLLTMRAPYKGKGDPWSKVCSSDNWTYASLDFLGGRNGLTDEFNYKTVCLHILTGILYKATKMKTVDYANKYLFGPLDIRPYSVYIAKTAEEHKRFTIEKTPKENVWFSDKEDLGTPGYGLCMSAEDMAKIGQLCLNKGVYNGKRIISSSWIDEMTHPRAIENQNWQGMEYGYLWWILDREKNIYAALGNSGNVIYVDPEKNVVIAVTAYFKPTVMDRADFIREYIEPFVCELN</sequence>
<dbReference type="Gene3D" id="3.40.710.10">
    <property type="entry name" value="DD-peptidase/beta-lactamase superfamily"/>
    <property type="match status" value="1"/>
</dbReference>
<evidence type="ECO:0000259" key="1">
    <source>
        <dbReference type="Pfam" id="PF00144"/>
    </source>
</evidence>
<dbReference type="OrthoDB" id="9773047at2"/>